<organism evidence="1 2">
    <name type="scientific">Frankia torreyi</name>
    <dbReference type="NCBI Taxonomy" id="1856"/>
    <lineage>
        <taxon>Bacteria</taxon>
        <taxon>Bacillati</taxon>
        <taxon>Actinomycetota</taxon>
        <taxon>Actinomycetes</taxon>
        <taxon>Frankiales</taxon>
        <taxon>Frankiaceae</taxon>
        <taxon>Frankia</taxon>
    </lineage>
</organism>
<dbReference type="AlphaFoldDB" id="A0A0D8B9Q2"/>
<protein>
    <submittedName>
        <fullName evidence="1">S-adenosyl methyltransferase</fullName>
    </submittedName>
</protein>
<sequence>MTTTNHEGIESQPREWWQTMTDSSLSSVDLKTGQPHSARMYDYYLGGKDNFPADRDAAERALTVFSAARVMAQQNRAFMVRVTRYLAGEVGVRQFLDVGTGIPTSPNLHEVAQGVAPDARVVYADNDPIVLTHARALLTSTPQGRTAYLDADLRDPERILAAPELRDTLDLTEPVALSVIAILHFVPDDADPYGIVRRLLEALPSGSYLALTHATADLDPAAGQMAEKYREQGITAVERSHAQITSFFAGLELVDPGVQVAHRWHPDDPTAADLTDAQVSIYAGLGRKP</sequence>
<proteinExistence type="predicted"/>
<dbReference type="InterPro" id="IPR006764">
    <property type="entry name" value="SAM_dep_MeTrfase_SAV2177_type"/>
</dbReference>
<reference evidence="2" key="1">
    <citation type="submission" date="2015-02" db="EMBL/GenBank/DDBJ databases">
        <title>Draft Genome of Frankia sp. CpI1-S.</title>
        <authorList>
            <person name="Oshone R.T."/>
            <person name="Ngom M."/>
            <person name="Ghodhbane-Gtari F."/>
            <person name="Gtari M."/>
            <person name="Morris K."/>
            <person name="Thomas K."/>
            <person name="Sen A."/>
            <person name="Tisa L.S."/>
        </authorList>
    </citation>
    <scope>NUCLEOTIDE SEQUENCE [LARGE SCALE GENOMIC DNA]</scope>
    <source>
        <strain evidence="2">CpI1-S</strain>
    </source>
</reference>
<keyword evidence="1" id="KW-0489">Methyltransferase</keyword>
<name>A0A0D8B9Q2_9ACTN</name>
<keyword evidence="2" id="KW-1185">Reference proteome</keyword>
<dbReference type="InterPro" id="IPR029063">
    <property type="entry name" value="SAM-dependent_MTases_sf"/>
</dbReference>
<accession>A0A0D8B9Q2</accession>
<dbReference type="Gene3D" id="3.40.50.150">
    <property type="entry name" value="Vaccinia Virus protein VP39"/>
    <property type="match status" value="1"/>
</dbReference>
<dbReference type="PIRSF" id="PIRSF017393">
    <property type="entry name" value="MTase_SAV2177"/>
    <property type="match status" value="1"/>
</dbReference>
<dbReference type="GO" id="GO:0008168">
    <property type="term" value="F:methyltransferase activity"/>
    <property type="evidence" value="ECO:0007669"/>
    <property type="project" value="UniProtKB-KW"/>
</dbReference>
<dbReference type="Pfam" id="PF04672">
    <property type="entry name" value="Methyltransf_19"/>
    <property type="match status" value="1"/>
</dbReference>
<dbReference type="SUPFAM" id="SSF53335">
    <property type="entry name" value="S-adenosyl-L-methionine-dependent methyltransferases"/>
    <property type="match status" value="1"/>
</dbReference>
<evidence type="ECO:0000313" key="2">
    <source>
        <dbReference type="Proteomes" id="UP000032545"/>
    </source>
</evidence>
<gene>
    <name evidence="1" type="ORF">FF36_05598</name>
</gene>
<dbReference type="Proteomes" id="UP000032545">
    <property type="component" value="Unassembled WGS sequence"/>
</dbReference>
<dbReference type="GO" id="GO:0032259">
    <property type="term" value="P:methylation"/>
    <property type="evidence" value="ECO:0007669"/>
    <property type="project" value="UniProtKB-KW"/>
</dbReference>
<dbReference type="EMBL" id="JYFN01000071">
    <property type="protein sequence ID" value="KJE20107.1"/>
    <property type="molecule type" value="Genomic_DNA"/>
</dbReference>
<reference evidence="1 2" key="2">
    <citation type="journal article" date="2016" name="Genome Announc.">
        <title>Permanent Draft Genome Sequences for Two Variants of Frankia sp. Strain CpI1, the First Frankia Strain Isolated from Root Nodules of Comptonia peregrina.</title>
        <authorList>
            <person name="Oshone R."/>
            <person name="Hurst S.G.IV."/>
            <person name="Abebe-Akele F."/>
            <person name="Simpson S."/>
            <person name="Morris K."/>
            <person name="Thomas W.K."/>
            <person name="Tisa L.S."/>
        </authorList>
    </citation>
    <scope>NUCLEOTIDE SEQUENCE [LARGE SCALE GENOMIC DNA]</scope>
    <source>
        <strain evidence="2">CpI1-S</strain>
    </source>
</reference>
<dbReference type="PATRIC" id="fig|1502723.3.peg.6206"/>
<evidence type="ECO:0000313" key="1">
    <source>
        <dbReference type="EMBL" id="KJE20107.1"/>
    </source>
</evidence>
<keyword evidence="1" id="KW-0808">Transferase</keyword>
<comment type="caution">
    <text evidence="1">The sequence shown here is derived from an EMBL/GenBank/DDBJ whole genome shotgun (WGS) entry which is preliminary data.</text>
</comment>